<dbReference type="EMBL" id="PEZX01000038">
    <property type="protein sequence ID" value="PIS06727.1"/>
    <property type="molecule type" value="Genomic_DNA"/>
</dbReference>
<accession>A0A2M6R8A6</accession>
<reference evidence="3" key="1">
    <citation type="submission" date="2017-09" db="EMBL/GenBank/DDBJ databases">
        <title>Depth-based differentiation of microbial function through sediment-hosted aquifers and enrichment of novel symbionts in the deep terrestrial subsurface.</title>
        <authorList>
            <person name="Probst A.J."/>
            <person name="Ladd B."/>
            <person name="Jarett J.K."/>
            <person name="Geller-Mcgrath D.E."/>
            <person name="Sieber C.M.K."/>
            <person name="Emerson J.B."/>
            <person name="Anantharaman K."/>
            <person name="Thomas B.C."/>
            <person name="Malmstrom R."/>
            <person name="Stieglmeier M."/>
            <person name="Klingl A."/>
            <person name="Woyke T."/>
            <person name="Ryan C.M."/>
            <person name="Banfield J.F."/>
        </authorList>
    </citation>
    <scope>NUCLEOTIDE SEQUENCE [LARGE SCALE GENOMIC DNA]</scope>
</reference>
<name>A0A2M6R8A6_9BACT</name>
<dbReference type="Proteomes" id="UP000231162">
    <property type="component" value="Unassembled WGS sequence"/>
</dbReference>
<evidence type="ECO:0000256" key="1">
    <source>
        <dbReference type="SAM" id="SignalP"/>
    </source>
</evidence>
<feature type="chain" id="PRO_5014844150" evidence="1">
    <location>
        <begin position="26"/>
        <end position="176"/>
    </location>
</feature>
<dbReference type="AlphaFoldDB" id="A0A2M6R8A6"/>
<gene>
    <name evidence="2" type="ORF">COT79_02995</name>
</gene>
<evidence type="ECO:0000313" key="2">
    <source>
        <dbReference type="EMBL" id="PIS06727.1"/>
    </source>
</evidence>
<feature type="signal peptide" evidence="1">
    <location>
        <begin position="1"/>
        <end position="25"/>
    </location>
</feature>
<evidence type="ECO:0000313" key="3">
    <source>
        <dbReference type="Proteomes" id="UP000231162"/>
    </source>
</evidence>
<keyword evidence="1" id="KW-0732">Signal</keyword>
<sequence>MHVLRNRWLVLGVVCALALPRTSWACPGSQDKECATETSTTLDLGVVTQQQLVSQTDAASFHTAQPVATVPSIELRYATFDGASSPQTTIPGTGTDTIGVESCVLKFPIYTTMEDNTILTASTTRDTKASQKSGDGALLVVGGCVWVSGTTTNPKTGVTLTSSGTWYGPASAPFGH</sequence>
<organism evidence="2 3">
    <name type="scientific">Candidatus Berkelbacteria bacterium CG10_big_fil_rev_8_21_14_0_10_43_14</name>
    <dbReference type="NCBI Taxonomy" id="1974515"/>
    <lineage>
        <taxon>Bacteria</taxon>
        <taxon>Candidatus Berkelbacteria</taxon>
    </lineage>
</organism>
<comment type="caution">
    <text evidence="2">The sequence shown here is derived from an EMBL/GenBank/DDBJ whole genome shotgun (WGS) entry which is preliminary data.</text>
</comment>
<proteinExistence type="predicted"/>
<protein>
    <submittedName>
        <fullName evidence="2">Uncharacterized protein</fullName>
    </submittedName>
</protein>